<dbReference type="Pfam" id="PF12969">
    <property type="entry name" value="DUF3857"/>
    <property type="match status" value="1"/>
</dbReference>
<feature type="domain" description="DUF3857" evidence="1">
    <location>
        <begin position="117"/>
        <end position="256"/>
    </location>
</feature>
<reference evidence="2 3" key="1">
    <citation type="journal article" date="2019" name="Nat. Med.">
        <title>A library of human gut bacterial isolates paired with longitudinal multiomics data enables mechanistic microbiome research.</title>
        <authorList>
            <person name="Poyet M."/>
            <person name="Groussin M."/>
            <person name="Gibbons S.M."/>
            <person name="Avila-Pacheco J."/>
            <person name="Jiang X."/>
            <person name="Kearney S.M."/>
            <person name="Perrotta A.R."/>
            <person name="Berdy B."/>
            <person name="Zhao S."/>
            <person name="Lieberman T.D."/>
            <person name="Swanson P.K."/>
            <person name="Smith M."/>
            <person name="Roesemann S."/>
            <person name="Alexander J.E."/>
            <person name="Rich S.A."/>
            <person name="Livny J."/>
            <person name="Vlamakis H."/>
            <person name="Clish C."/>
            <person name="Bullock K."/>
            <person name="Deik A."/>
            <person name="Scott J."/>
            <person name="Pierce K.A."/>
            <person name="Xavier R.J."/>
            <person name="Alm E.J."/>
        </authorList>
    </citation>
    <scope>NUCLEOTIDE SEQUENCE [LARGE SCALE GENOMIC DNA]</scope>
    <source>
        <strain evidence="2 3">BIOML-A10</strain>
    </source>
</reference>
<evidence type="ECO:0000259" key="1">
    <source>
        <dbReference type="Pfam" id="PF12969"/>
    </source>
</evidence>
<protein>
    <submittedName>
        <fullName evidence="2">DUF3857 domain-containing protein</fullName>
    </submittedName>
</protein>
<dbReference type="InterPro" id="IPR024618">
    <property type="entry name" value="DUF3857"/>
</dbReference>
<dbReference type="RefSeq" id="WP_005933272.1">
    <property type="nucleotide sequence ID" value="NZ_CABKSE010000003.1"/>
</dbReference>
<name>A0A7J4XJV5_9BACE</name>
<organism evidence="2 3">
    <name type="scientific">Bacteroides salyersiae</name>
    <dbReference type="NCBI Taxonomy" id="291644"/>
    <lineage>
        <taxon>Bacteria</taxon>
        <taxon>Pseudomonadati</taxon>
        <taxon>Bacteroidota</taxon>
        <taxon>Bacteroidia</taxon>
        <taxon>Bacteroidales</taxon>
        <taxon>Bacteroidaceae</taxon>
        <taxon>Bacteroides</taxon>
    </lineage>
</organism>
<evidence type="ECO:0000313" key="3">
    <source>
        <dbReference type="Proteomes" id="UP000422221"/>
    </source>
</evidence>
<accession>A0A7J4XJV5</accession>
<evidence type="ECO:0000313" key="2">
    <source>
        <dbReference type="EMBL" id="KAA3766345.1"/>
    </source>
</evidence>
<sequence length="709" mass="81258">MDCKLTFFSITPALYTLPAFVRKFTNNSCKNNHVFIHTEKTLNKINMKNLLIILFACFMAGQVYGQEISVPEVNTKFGKPSDEELKMTTYAPDTTATAVVLCKKTGAFYDFVADDFRLNYSYETKIKILKPEGTSFADICIPYYENENRSSMKETVSQIDAFAYNIENGKTVRTKMKREFIYKERLNDKYMQVKFSIPNVKVGTVIEYKYKVLSDFYFNINDWSAQQSIPTLYTEYDITVPEYFKFNLDVRGTERLETTDDSEAVNLSIGNQLLQCNGRHLNFKGRQLPALHDDDYIWCVNDYSTQVNFELGGLDFPGALYKSFTQSWENIDKMLLEDSEFGGQLKIRNPYREEMAALNLDQLKSIEEKISAIYTFLKGKITWNEEYSLYGGKSKKVIKDGMGNNAEINFILMSMLRDADIPSFPVVMSRRNIGILPYSHPSVQKLNTFIVGVANTDSTLVYLDGSVRDGYINILPPVLMVNRARVIMPGKGGLWVDLSKTCKSQLRSIVNATISPDGKICGNRNTSYTGQYASSFRRKYRTAKDSTEFVNELATQEDIKVNVFNAQGVDRFSPQVKETVIFEKQATTNDNFIYLNPLIFLHTEKNPFTQAERKLPVEYPFTDQVVLSVNLTLPEGYTVDELPKPLLARTEDKQGMCRYVLEQKENKLTINYTFSSSKLLYLPEEYPGLQNFWKVIAEKNNETVVLKKL</sequence>
<dbReference type="Proteomes" id="UP000422221">
    <property type="component" value="Unassembled WGS sequence"/>
</dbReference>
<proteinExistence type="predicted"/>
<dbReference type="Gene3D" id="2.60.120.1130">
    <property type="match status" value="1"/>
</dbReference>
<dbReference type="AlphaFoldDB" id="A0A7J4XJV5"/>
<dbReference type="Gene3D" id="2.60.40.3140">
    <property type="match status" value="1"/>
</dbReference>
<dbReference type="EMBL" id="VWMK01000007">
    <property type="protein sequence ID" value="KAA3766345.1"/>
    <property type="molecule type" value="Genomic_DNA"/>
</dbReference>
<gene>
    <name evidence="2" type="ORF">F3F73_09305</name>
</gene>
<comment type="caution">
    <text evidence="2">The sequence shown here is derived from an EMBL/GenBank/DDBJ whole genome shotgun (WGS) entry which is preliminary data.</text>
</comment>
<dbReference type="Gene3D" id="3.10.620.30">
    <property type="match status" value="1"/>
</dbReference>